<dbReference type="GO" id="GO:0003887">
    <property type="term" value="F:DNA-directed DNA polymerase activity"/>
    <property type="evidence" value="ECO:0007669"/>
    <property type="project" value="UniProtKB-KW"/>
</dbReference>
<dbReference type="InterPro" id="IPR004622">
    <property type="entry name" value="DNA_pol_HolB"/>
</dbReference>
<evidence type="ECO:0000313" key="9">
    <source>
        <dbReference type="EMBL" id="VAX07574.1"/>
    </source>
</evidence>
<accession>A0A3B1B6B8</accession>
<evidence type="ECO:0000256" key="4">
    <source>
        <dbReference type="ARBA" id="ARBA00022695"/>
    </source>
</evidence>
<name>A0A3B1B6B8_9ZZZZ</name>
<dbReference type="Gene3D" id="1.20.272.10">
    <property type="match status" value="1"/>
</dbReference>
<dbReference type="GO" id="GO:0006261">
    <property type="term" value="P:DNA-templated DNA replication"/>
    <property type="evidence" value="ECO:0007669"/>
    <property type="project" value="TreeGrafter"/>
</dbReference>
<proteinExistence type="predicted"/>
<evidence type="ECO:0000256" key="1">
    <source>
        <dbReference type="ARBA" id="ARBA00012417"/>
    </source>
</evidence>
<keyword evidence="5" id="KW-0235">DNA replication</keyword>
<dbReference type="InterPro" id="IPR050238">
    <property type="entry name" value="DNA_Rep/Repair_Clamp_Loader"/>
</dbReference>
<evidence type="ECO:0000256" key="3">
    <source>
        <dbReference type="ARBA" id="ARBA00022679"/>
    </source>
</evidence>
<dbReference type="InterPro" id="IPR027417">
    <property type="entry name" value="P-loop_NTPase"/>
</dbReference>
<dbReference type="EC" id="2.7.7.7" evidence="1"/>
<keyword evidence="4 9" id="KW-0548">Nucleotidyltransferase</keyword>
<organism evidence="9">
    <name type="scientific">hydrothermal vent metagenome</name>
    <dbReference type="NCBI Taxonomy" id="652676"/>
    <lineage>
        <taxon>unclassified sequences</taxon>
        <taxon>metagenomes</taxon>
        <taxon>ecological metagenomes</taxon>
    </lineage>
</organism>
<gene>
    <name evidence="9" type="ORF">MNBD_GAMMA25-412</name>
</gene>
<dbReference type="Gene3D" id="3.40.50.300">
    <property type="entry name" value="P-loop containing nucleotide triphosphate hydrolases"/>
    <property type="match status" value="1"/>
</dbReference>
<comment type="catalytic activity">
    <reaction evidence="7">
        <text>DNA(n) + a 2'-deoxyribonucleoside 5'-triphosphate = DNA(n+1) + diphosphate</text>
        <dbReference type="Rhea" id="RHEA:22508"/>
        <dbReference type="Rhea" id="RHEA-COMP:17339"/>
        <dbReference type="Rhea" id="RHEA-COMP:17340"/>
        <dbReference type="ChEBI" id="CHEBI:33019"/>
        <dbReference type="ChEBI" id="CHEBI:61560"/>
        <dbReference type="ChEBI" id="CHEBI:173112"/>
        <dbReference type="EC" id="2.7.7.7"/>
    </reaction>
</comment>
<evidence type="ECO:0000259" key="8">
    <source>
        <dbReference type="Pfam" id="PF09115"/>
    </source>
</evidence>
<dbReference type="Pfam" id="PF13177">
    <property type="entry name" value="DNA_pol3_delta2"/>
    <property type="match status" value="1"/>
</dbReference>
<dbReference type="SUPFAM" id="SSF52540">
    <property type="entry name" value="P-loop containing nucleoside triphosphate hydrolases"/>
    <property type="match status" value="1"/>
</dbReference>
<dbReference type="GO" id="GO:0008408">
    <property type="term" value="F:3'-5' exonuclease activity"/>
    <property type="evidence" value="ECO:0007669"/>
    <property type="project" value="InterPro"/>
</dbReference>
<evidence type="ECO:0000256" key="2">
    <source>
        <dbReference type="ARBA" id="ARBA00014363"/>
    </source>
</evidence>
<dbReference type="PANTHER" id="PTHR11669">
    <property type="entry name" value="REPLICATION FACTOR C / DNA POLYMERASE III GAMMA-TAU SUBUNIT"/>
    <property type="match status" value="1"/>
</dbReference>
<feature type="domain" description="DNA polymerase III delta subunit C-terminal" evidence="8">
    <location>
        <begin position="219"/>
        <end position="323"/>
    </location>
</feature>
<evidence type="ECO:0000256" key="6">
    <source>
        <dbReference type="ARBA" id="ARBA00022932"/>
    </source>
</evidence>
<dbReference type="GO" id="GO:0009360">
    <property type="term" value="C:DNA polymerase III complex"/>
    <property type="evidence" value="ECO:0007669"/>
    <property type="project" value="InterPro"/>
</dbReference>
<evidence type="ECO:0000256" key="7">
    <source>
        <dbReference type="ARBA" id="ARBA00049244"/>
    </source>
</evidence>
<dbReference type="EMBL" id="UOFY01000017">
    <property type="protein sequence ID" value="VAX07574.1"/>
    <property type="molecule type" value="Genomic_DNA"/>
</dbReference>
<dbReference type="InterPro" id="IPR015199">
    <property type="entry name" value="DNA_pol_III_delta_C"/>
</dbReference>
<keyword evidence="6" id="KW-0239">DNA-directed DNA polymerase</keyword>
<dbReference type="NCBIfam" id="NF004310">
    <property type="entry name" value="PRK05707.1"/>
    <property type="match status" value="1"/>
</dbReference>
<dbReference type="GO" id="GO:0003677">
    <property type="term" value="F:DNA binding"/>
    <property type="evidence" value="ECO:0007669"/>
    <property type="project" value="InterPro"/>
</dbReference>
<dbReference type="PANTHER" id="PTHR11669:SF8">
    <property type="entry name" value="DNA POLYMERASE III SUBUNIT DELTA"/>
    <property type="match status" value="1"/>
</dbReference>
<sequence length="335" mass="37173">MTKYYPWQQAQWQNLADRLARDSLPHALLLHGPAGLGKSDFADHFAHALLCQQRQDDGQACGQCSSCLLFAADNHPDIHRLEPEKEGGVVKIDQIRALIASLALSSHAGGYKVAIIRPAEAMNIASANALLKTLEEPPSRTLIMLVAAQLSRLPATVRSRCQRLHFQLPNTATAQSWLEQTLVEKEGRAGEAKSLLVIANGAPLIALADADRDLPALQQKMLNALVELSESRLDPVKLAAEWLKLEQPLPIKYMHRWVSDMIRLQQVPGSVEGKADHQKVLHSLSENIELQKLYNYLDRIAESQTLMTQLNPLPIMESLLIQWANIPKQKTNAQG</sequence>
<reference evidence="9" key="1">
    <citation type="submission" date="2018-06" db="EMBL/GenBank/DDBJ databases">
        <authorList>
            <person name="Zhirakovskaya E."/>
        </authorList>
    </citation>
    <scope>NUCLEOTIDE SEQUENCE</scope>
</reference>
<evidence type="ECO:0000256" key="5">
    <source>
        <dbReference type="ARBA" id="ARBA00022705"/>
    </source>
</evidence>
<keyword evidence="3 9" id="KW-0808">Transferase</keyword>
<dbReference type="Pfam" id="PF09115">
    <property type="entry name" value="DNApol3-delta_C"/>
    <property type="match status" value="1"/>
</dbReference>
<dbReference type="AlphaFoldDB" id="A0A3B1B6B8"/>
<dbReference type="NCBIfam" id="TIGR00678">
    <property type="entry name" value="holB"/>
    <property type="match status" value="1"/>
</dbReference>
<protein>
    <recommendedName>
        <fullName evidence="2">DNA polymerase III subunit delta'</fullName>
        <ecNumber evidence="1">2.7.7.7</ecNumber>
    </recommendedName>
</protein>